<organism evidence="4 5">
    <name type="scientific">Noviherbaspirillum autotrophicum</name>
    <dbReference type="NCBI Taxonomy" id="709839"/>
    <lineage>
        <taxon>Bacteria</taxon>
        <taxon>Pseudomonadati</taxon>
        <taxon>Pseudomonadota</taxon>
        <taxon>Betaproteobacteria</taxon>
        <taxon>Burkholderiales</taxon>
        <taxon>Oxalobacteraceae</taxon>
        <taxon>Noviherbaspirillum</taxon>
    </lineage>
</organism>
<comment type="caution">
    <text evidence="4">The sequence shown here is derived from an EMBL/GenBank/DDBJ whole genome shotgun (WGS) entry which is preliminary data.</text>
</comment>
<feature type="region of interest" description="Disordered" evidence="2">
    <location>
        <begin position="59"/>
        <end position="94"/>
    </location>
</feature>
<dbReference type="RefSeq" id="WP_040039538.1">
    <property type="nucleotide sequence ID" value="NZ_JWJG01000028.1"/>
</dbReference>
<feature type="chain" id="PRO_5002146225" evidence="3">
    <location>
        <begin position="21"/>
        <end position="163"/>
    </location>
</feature>
<dbReference type="STRING" id="709839.TSA66_07195"/>
<accession>A0A0C2BKV8</accession>
<keyword evidence="3" id="KW-0732">Signal</keyword>
<evidence type="ECO:0000256" key="1">
    <source>
        <dbReference type="SAM" id="Coils"/>
    </source>
</evidence>
<feature type="compositionally biased region" description="Low complexity" evidence="2">
    <location>
        <begin position="64"/>
        <end position="78"/>
    </location>
</feature>
<proteinExistence type="predicted"/>
<name>A0A0C2BKV8_9BURK</name>
<reference evidence="4 5" key="1">
    <citation type="submission" date="2014-12" db="EMBL/GenBank/DDBJ databases">
        <title>Denitrispirillum autotrophicum gen. nov., sp. nov., Denitrifying, Facultatively Autotrophic Bacteria Isolated from Rice Paddy Soil.</title>
        <authorList>
            <person name="Ishii S."/>
            <person name="Ashida N."/>
            <person name="Ohno H."/>
            <person name="Otsuka S."/>
            <person name="Yokota A."/>
            <person name="Senoo K."/>
        </authorList>
    </citation>
    <scope>NUCLEOTIDE SEQUENCE [LARGE SCALE GENOMIC DNA]</scope>
    <source>
        <strain evidence="4 5">TSA66</strain>
    </source>
</reference>
<dbReference type="OrthoDB" id="5298561at2"/>
<sequence length="163" mass="18117">MKKQLVGLFLLGAAVGYAHAQSEVYLCTDEHGKKEYKNTGLTKGCKKVDLPGITMIPAPPKRVAAQNSPAKAAASSPSDFPKVDGGTQKARDNDRKQILLDEMKSEEQKLANLKKDFNNGEPERRGDERNYAKYQERVAAMKEDIDRAEKNIEALKREIGNLK</sequence>
<protein>
    <submittedName>
        <fullName evidence="4">Signal peptide protein</fullName>
    </submittedName>
</protein>
<gene>
    <name evidence="4" type="ORF">TSA66_07195</name>
</gene>
<dbReference type="AlphaFoldDB" id="A0A0C2BKV8"/>
<evidence type="ECO:0000313" key="4">
    <source>
        <dbReference type="EMBL" id="KIF80639.1"/>
    </source>
</evidence>
<evidence type="ECO:0000256" key="3">
    <source>
        <dbReference type="SAM" id="SignalP"/>
    </source>
</evidence>
<keyword evidence="5" id="KW-1185">Reference proteome</keyword>
<keyword evidence="1" id="KW-0175">Coiled coil</keyword>
<evidence type="ECO:0000256" key="2">
    <source>
        <dbReference type="SAM" id="MobiDB-lite"/>
    </source>
</evidence>
<feature type="signal peptide" evidence="3">
    <location>
        <begin position="1"/>
        <end position="20"/>
    </location>
</feature>
<feature type="coiled-coil region" evidence="1">
    <location>
        <begin position="96"/>
        <end position="158"/>
    </location>
</feature>
<dbReference type="EMBL" id="JWJG01000028">
    <property type="protein sequence ID" value="KIF80639.1"/>
    <property type="molecule type" value="Genomic_DNA"/>
</dbReference>
<evidence type="ECO:0000313" key="5">
    <source>
        <dbReference type="Proteomes" id="UP000031572"/>
    </source>
</evidence>
<dbReference type="Proteomes" id="UP000031572">
    <property type="component" value="Unassembled WGS sequence"/>
</dbReference>